<dbReference type="InterPro" id="IPR029052">
    <property type="entry name" value="Metallo-depent_PP-like"/>
</dbReference>
<dbReference type="PANTHER" id="PTHR31302:SF31">
    <property type="entry name" value="PHOSPHODIESTERASE YAEI"/>
    <property type="match status" value="1"/>
</dbReference>
<dbReference type="EMBL" id="BART01015775">
    <property type="protein sequence ID" value="GAG74998.1"/>
    <property type="molecule type" value="Genomic_DNA"/>
</dbReference>
<dbReference type="GO" id="GO:0016020">
    <property type="term" value="C:membrane"/>
    <property type="evidence" value="ECO:0007669"/>
    <property type="project" value="GOC"/>
</dbReference>
<evidence type="ECO:0000256" key="1">
    <source>
        <dbReference type="ARBA" id="ARBA00022723"/>
    </source>
</evidence>
<dbReference type="AlphaFoldDB" id="X1ART0"/>
<feature type="non-terminal residue" evidence="4">
    <location>
        <position position="109"/>
    </location>
</feature>
<dbReference type="SUPFAM" id="SSF56300">
    <property type="entry name" value="Metallo-dependent phosphatases"/>
    <property type="match status" value="1"/>
</dbReference>
<name>X1ART0_9ZZZZ</name>
<dbReference type="InterPro" id="IPR004843">
    <property type="entry name" value="Calcineurin-like_PHP"/>
</dbReference>
<keyword evidence="2" id="KW-0378">Hydrolase</keyword>
<evidence type="ECO:0000259" key="3">
    <source>
        <dbReference type="Pfam" id="PF00149"/>
    </source>
</evidence>
<evidence type="ECO:0000313" key="4">
    <source>
        <dbReference type="EMBL" id="GAG74998.1"/>
    </source>
</evidence>
<feature type="domain" description="Calcineurin-like phosphoesterase" evidence="3">
    <location>
        <begin position="5"/>
        <end position="72"/>
    </location>
</feature>
<dbReference type="Pfam" id="PF00149">
    <property type="entry name" value="Metallophos"/>
    <property type="match status" value="1"/>
</dbReference>
<organism evidence="4">
    <name type="scientific">marine sediment metagenome</name>
    <dbReference type="NCBI Taxonomy" id="412755"/>
    <lineage>
        <taxon>unclassified sequences</taxon>
        <taxon>metagenomes</taxon>
        <taxon>ecological metagenomes</taxon>
    </lineage>
</organism>
<gene>
    <name evidence="4" type="ORF">S01H4_30541</name>
</gene>
<dbReference type="Gene3D" id="3.60.21.10">
    <property type="match status" value="1"/>
</dbReference>
<dbReference type="GO" id="GO:0046872">
    <property type="term" value="F:metal ion binding"/>
    <property type="evidence" value="ECO:0007669"/>
    <property type="project" value="UniProtKB-KW"/>
</dbReference>
<dbReference type="GO" id="GO:0009245">
    <property type="term" value="P:lipid A biosynthetic process"/>
    <property type="evidence" value="ECO:0007669"/>
    <property type="project" value="TreeGrafter"/>
</dbReference>
<dbReference type="PANTHER" id="PTHR31302">
    <property type="entry name" value="TRANSMEMBRANE PROTEIN WITH METALLOPHOSPHOESTERASE DOMAIN-RELATED"/>
    <property type="match status" value="1"/>
</dbReference>
<comment type="caution">
    <text evidence="4">The sequence shown here is derived from an EMBL/GenBank/DDBJ whole genome shotgun (WGS) entry which is preliminary data.</text>
</comment>
<reference evidence="4" key="1">
    <citation type="journal article" date="2014" name="Front. Microbiol.">
        <title>High frequency of phylogenetically diverse reductive dehalogenase-homologous genes in deep subseafloor sedimentary metagenomes.</title>
        <authorList>
            <person name="Kawai M."/>
            <person name="Futagami T."/>
            <person name="Toyoda A."/>
            <person name="Takaki Y."/>
            <person name="Nishi S."/>
            <person name="Hori S."/>
            <person name="Arai W."/>
            <person name="Tsubouchi T."/>
            <person name="Morono Y."/>
            <person name="Uchiyama I."/>
            <person name="Ito T."/>
            <person name="Fujiyama A."/>
            <person name="Inagaki F."/>
            <person name="Takami H."/>
        </authorList>
    </citation>
    <scope>NUCLEOTIDE SEQUENCE</scope>
    <source>
        <strain evidence="4">Expedition CK06-06</strain>
    </source>
</reference>
<evidence type="ECO:0000256" key="2">
    <source>
        <dbReference type="ARBA" id="ARBA00022801"/>
    </source>
</evidence>
<dbReference type="GO" id="GO:0008758">
    <property type="term" value="F:UDP-2,3-diacylglucosamine hydrolase activity"/>
    <property type="evidence" value="ECO:0007669"/>
    <property type="project" value="TreeGrafter"/>
</dbReference>
<proteinExistence type="predicted"/>
<dbReference type="InterPro" id="IPR051158">
    <property type="entry name" value="Metallophosphoesterase_sf"/>
</dbReference>
<keyword evidence="1" id="KW-0479">Metal-binding</keyword>
<sequence>MEIANSLNPGLTVLTGDYVWRNLEAIYELVPILVKLNAKHGVYAIIGNHDIWLDVDVIKSAFAEVRIPVLENQGFPITEGNGTLYFAGLDDGWSGKPDLDAALENAPID</sequence>
<protein>
    <recommendedName>
        <fullName evidence="3">Calcineurin-like phosphoesterase domain-containing protein</fullName>
    </recommendedName>
</protein>
<accession>X1ART0</accession>